<protein>
    <recommendedName>
        <fullName evidence="4">DUF58 domain-containing protein</fullName>
    </recommendedName>
</protein>
<dbReference type="Proteomes" id="UP001501020">
    <property type="component" value="Unassembled WGS sequence"/>
</dbReference>
<dbReference type="EMBL" id="BAAAMR010000130">
    <property type="protein sequence ID" value="GAA2165670.1"/>
    <property type="molecule type" value="Genomic_DNA"/>
</dbReference>
<evidence type="ECO:0000256" key="1">
    <source>
        <dbReference type="SAM" id="Phobius"/>
    </source>
</evidence>
<name>A0ABN3AFM2_9ACTN</name>
<keyword evidence="3" id="KW-1185">Reference proteome</keyword>
<accession>A0ABN3AFM2</accession>
<feature type="transmembrane region" description="Helical" evidence="1">
    <location>
        <begin position="19"/>
        <end position="36"/>
    </location>
</feature>
<gene>
    <name evidence="2" type="ORF">GCM10009727_84540</name>
</gene>
<keyword evidence="1" id="KW-0812">Transmembrane</keyword>
<evidence type="ECO:0000313" key="3">
    <source>
        <dbReference type="Proteomes" id="UP001501020"/>
    </source>
</evidence>
<keyword evidence="1" id="KW-1133">Transmembrane helix</keyword>
<organism evidence="2 3">
    <name type="scientific">Actinomadura napierensis</name>
    <dbReference type="NCBI Taxonomy" id="267854"/>
    <lineage>
        <taxon>Bacteria</taxon>
        <taxon>Bacillati</taxon>
        <taxon>Actinomycetota</taxon>
        <taxon>Actinomycetes</taxon>
        <taxon>Streptosporangiales</taxon>
        <taxon>Thermomonosporaceae</taxon>
        <taxon>Actinomadura</taxon>
    </lineage>
</organism>
<evidence type="ECO:0000313" key="2">
    <source>
        <dbReference type="EMBL" id="GAA2165670.1"/>
    </source>
</evidence>
<evidence type="ECO:0008006" key="4">
    <source>
        <dbReference type="Google" id="ProtNLM"/>
    </source>
</evidence>
<feature type="transmembrane region" description="Helical" evidence="1">
    <location>
        <begin position="42"/>
        <end position="60"/>
    </location>
</feature>
<sequence>MTFPSPAPPYTVRERSSRWLLELPVGVAFGVAWYLFATRVVHGSPFFGLLALAVVGYAVFRVLRPVPSLRAGPDGFRLGEVSVPWRSIREVVLVLPAVQTEPCPAVEVGLRLHHGAPLPDGMDAVVYEPGDSDAMHLRRSFRPGRVDPRALAAAVGAYGRVAVIESRAGTEHRIA</sequence>
<proteinExistence type="predicted"/>
<keyword evidence="1" id="KW-0472">Membrane</keyword>
<comment type="caution">
    <text evidence="2">The sequence shown here is derived from an EMBL/GenBank/DDBJ whole genome shotgun (WGS) entry which is preliminary data.</text>
</comment>
<dbReference type="RefSeq" id="WP_344281668.1">
    <property type="nucleotide sequence ID" value="NZ_BAAAMR010000130.1"/>
</dbReference>
<reference evidence="2 3" key="1">
    <citation type="journal article" date="2019" name="Int. J. Syst. Evol. Microbiol.">
        <title>The Global Catalogue of Microorganisms (GCM) 10K type strain sequencing project: providing services to taxonomists for standard genome sequencing and annotation.</title>
        <authorList>
            <consortium name="The Broad Institute Genomics Platform"/>
            <consortium name="The Broad Institute Genome Sequencing Center for Infectious Disease"/>
            <person name="Wu L."/>
            <person name="Ma J."/>
        </authorList>
    </citation>
    <scope>NUCLEOTIDE SEQUENCE [LARGE SCALE GENOMIC DNA]</scope>
    <source>
        <strain evidence="2 3">JCM 13850</strain>
    </source>
</reference>